<name>A0AAN8DDD8_CHAGU</name>
<protein>
    <submittedName>
        <fullName evidence="1">Uncharacterized protein</fullName>
    </submittedName>
</protein>
<proteinExistence type="predicted"/>
<gene>
    <name evidence="1" type="ORF">CgunFtcFv8_023960</name>
</gene>
<evidence type="ECO:0000313" key="2">
    <source>
        <dbReference type="Proteomes" id="UP001331515"/>
    </source>
</evidence>
<accession>A0AAN8DDD8</accession>
<organism evidence="1 2">
    <name type="scientific">Champsocephalus gunnari</name>
    <name type="common">Mackerel icefish</name>
    <dbReference type="NCBI Taxonomy" id="52237"/>
    <lineage>
        <taxon>Eukaryota</taxon>
        <taxon>Metazoa</taxon>
        <taxon>Chordata</taxon>
        <taxon>Craniata</taxon>
        <taxon>Vertebrata</taxon>
        <taxon>Euteleostomi</taxon>
        <taxon>Actinopterygii</taxon>
        <taxon>Neopterygii</taxon>
        <taxon>Teleostei</taxon>
        <taxon>Neoteleostei</taxon>
        <taxon>Acanthomorphata</taxon>
        <taxon>Eupercaria</taxon>
        <taxon>Perciformes</taxon>
        <taxon>Notothenioidei</taxon>
        <taxon>Channichthyidae</taxon>
        <taxon>Champsocephalus</taxon>
    </lineage>
</organism>
<dbReference type="EMBL" id="JAURVH010001524">
    <property type="protein sequence ID" value="KAK5920120.1"/>
    <property type="molecule type" value="Genomic_DNA"/>
</dbReference>
<comment type="caution">
    <text evidence="1">The sequence shown here is derived from an EMBL/GenBank/DDBJ whole genome shotgun (WGS) entry which is preliminary data.</text>
</comment>
<evidence type="ECO:0000313" key="1">
    <source>
        <dbReference type="EMBL" id="KAK5920120.1"/>
    </source>
</evidence>
<dbReference type="AlphaFoldDB" id="A0AAN8DDD8"/>
<keyword evidence="2" id="KW-1185">Reference proteome</keyword>
<sequence length="93" mass="9934">MLNSLQHELMMETVNVALNRNSNICGLRRVFMSSSADSGACPPLNKSLHLAGSGVSSTSAGDPALQIRTCSDLCLQVELWDQRTLTPGTSLSK</sequence>
<reference evidence="1 2" key="1">
    <citation type="journal article" date="2023" name="Mol. Biol. Evol.">
        <title>Genomics of Secondarily Temperate Adaptation in the Only Non-Antarctic Icefish.</title>
        <authorList>
            <person name="Rivera-Colon A.G."/>
            <person name="Rayamajhi N."/>
            <person name="Minhas B.F."/>
            <person name="Madrigal G."/>
            <person name="Bilyk K.T."/>
            <person name="Yoon V."/>
            <person name="Hune M."/>
            <person name="Gregory S."/>
            <person name="Cheng C.H.C."/>
            <person name="Catchen J.M."/>
        </authorList>
    </citation>
    <scope>NUCLEOTIDE SEQUENCE [LARGE SCALE GENOMIC DNA]</scope>
    <source>
        <tissue evidence="1">White muscle</tissue>
    </source>
</reference>
<dbReference type="Proteomes" id="UP001331515">
    <property type="component" value="Unassembled WGS sequence"/>
</dbReference>